<dbReference type="PANTHER" id="PTHR43215:SF14">
    <property type="entry name" value="RADIAL SPOKE HEAD 1 HOMOLOG"/>
    <property type="match status" value="1"/>
</dbReference>
<feature type="region of interest" description="Disordered" evidence="2">
    <location>
        <begin position="289"/>
        <end position="308"/>
    </location>
</feature>
<protein>
    <submittedName>
        <fullName evidence="3 4">Uncharacterized protein</fullName>
    </submittedName>
</protein>
<sequence>MHRLGREKISQQYVPSDEDFPIVFEIQKYNGPRNRRSDPHGEGKARLVNGYRYEGFFRNGVPHGPGRLALNDGFRYEGRWRKGQKHGMGRMYYPDCSWYEGEFRKDLRQGFGVYHYPNEACYEGNWLGDKRHGVGLYSYARENIKLRGTWVEDVARGAAEVLFEGCRFHGYWDGELPRGPGCFTFGTDVMVRGKFYCDAKEGGEEKTLVWQPEAIEKYEYAKLPLEPLPLPVEESDVSATSSSEEEECDSVAESLASTIIVTTGDLEQTPLLLPTLTQTSPDSNFVVAGEAHDRSSTSKSTGTARITA</sequence>
<accession>B0WF22</accession>
<dbReference type="GO" id="GO:0031514">
    <property type="term" value="C:motile cilium"/>
    <property type="evidence" value="ECO:0007669"/>
    <property type="project" value="TreeGrafter"/>
</dbReference>
<feature type="compositionally biased region" description="Polar residues" evidence="2">
    <location>
        <begin position="297"/>
        <end position="308"/>
    </location>
</feature>
<dbReference type="EMBL" id="DS231913">
    <property type="protein sequence ID" value="EDS25930.1"/>
    <property type="molecule type" value="Genomic_DNA"/>
</dbReference>
<dbReference type="PANTHER" id="PTHR43215">
    <property type="entry name" value="RADIAL SPOKE HEAD 1 HOMOLOG"/>
    <property type="match status" value="1"/>
</dbReference>
<dbReference type="InterPro" id="IPR003409">
    <property type="entry name" value="MORN"/>
</dbReference>
<dbReference type="SMART" id="SM00698">
    <property type="entry name" value="MORN"/>
    <property type="match status" value="4"/>
</dbReference>
<dbReference type="InParanoid" id="B0WF22"/>
<dbReference type="VEuPathDB" id="VectorBase:CQUJHB014024"/>
<organism>
    <name type="scientific">Culex quinquefasciatus</name>
    <name type="common">Southern house mosquito</name>
    <name type="synonym">Culex pungens</name>
    <dbReference type="NCBI Taxonomy" id="7176"/>
    <lineage>
        <taxon>Eukaryota</taxon>
        <taxon>Metazoa</taxon>
        <taxon>Ecdysozoa</taxon>
        <taxon>Arthropoda</taxon>
        <taxon>Hexapoda</taxon>
        <taxon>Insecta</taxon>
        <taxon>Pterygota</taxon>
        <taxon>Neoptera</taxon>
        <taxon>Endopterygota</taxon>
        <taxon>Diptera</taxon>
        <taxon>Nematocera</taxon>
        <taxon>Culicoidea</taxon>
        <taxon>Culicidae</taxon>
        <taxon>Culicinae</taxon>
        <taxon>Culicini</taxon>
        <taxon>Culex</taxon>
        <taxon>Culex</taxon>
    </lineage>
</organism>
<gene>
    <name evidence="4" type="primary">6037388</name>
    <name evidence="3" type="ORF">CpipJ_CPIJ005993</name>
</gene>
<evidence type="ECO:0000313" key="3">
    <source>
        <dbReference type="EMBL" id="EDS25930.1"/>
    </source>
</evidence>
<keyword evidence="1" id="KW-0677">Repeat</keyword>
<dbReference type="OMA" id="IGNDDKC"/>
<dbReference type="EnsemblMetazoa" id="CPIJ005993-RA">
    <property type="protein sequence ID" value="CPIJ005993-PA"/>
    <property type="gene ID" value="CPIJ005993"/>
</dbReference>
<dbReference type="AlphaFoldDB" id="B0WF22"/>
<dbReference type="SUPFAM" id="SSF82185">
    <property type="entry name" value="Histone H3 K4-specific methyltransferase SET7/9 N-terminal domain"/>
    <property type="match status" value="1"/>
</dbReference>
<evidence type="ECO:0000313" key="5">
    <source>
        <dbReference type="Proteomes" id="UP000002320"/>
    </source>
</evidence>
<proteinExistence type="predicted"/>
<name>B0WF22_CULQU</name>
<dbReference type="GO" id="GO:0007286">
    <property type="term" value="P:spermatid development"/>
    <property type="evidence" value="ECO:0007669"/>
    <property type="project" value="TreeGrafter"/>
</dbReference>
<evidence type="ECO:0000256" key="1">
    <source>
        <dbReference type="ARBA" id="ARBA00022737"/>
    </source>
</evidence>
<dbReference type="GO" id="GO:0035082">
    <property type="term" value="P:axoneme assembly"/>
    <property type="evidence" value="ECO:0007669"/>
    <property type="project" value="TreeGrafter"/>
</dbReference>
<dbReference type="Pfam" id="PF02493">
    <property type="entry name" value="MORN"/>
    <property type="match status" value="4"/>
</dbReference>
<dbReference type="eggNOG" id="KOG0231">
    <property type="taxonomic scope" value="Eukaryota"/>
</dbReference>
<dbReference type="KEGG" id="cqu:CpipJ_CPIJ005993"/>
<dbReference type="GO" id="GO:0005634">
    <property type="term" value="C:nucleus"/>
    <property type="evidence" value="ECO:0007669"/>
    <property type="project" value="TreeGrafter"/>
</dbReference>
<evidence type="ECO:0000256" key="2">
    <source>
        <dbReference type="SAM" id="MobiDB-lite"/>
    </source>
</evidence>
<dbReference type="HOGENOM" id="CLU_078611_0_0_1"/>
<dbReference type="OrthoDB" id="423343at2759"/>
<dbReference type="STRING" id="7176.B0WF22"/>
<dbReference type="VEuPathDB" id="VectorBase:CPIJ005993"/>
<dbReference type="Gene3D" id="2.20.110.10">
    <property type="entry name" value="Histone H3 K4-specific methyltransferase SET7/9 N-terminal domain"/>
    <property type="match status" value="2"/>
</dbReference>
<reference evidence="3" key="1">
    <citation type="submission" date="2007-03" db="EMBL/GenBank/DDBJ databases">
        <title>Annotation of Culex pipiens quinquefasciatus.</title>
        <authorList>
            <consortium name="The Broad Institute Genome Sequencing Platform"/>
            <person name="Atkinson P.W."/>
            <person name="Hemingway J."/>
            <person name="Christensen B.M."/>
            <person name="Higgs S."/>
            <person name="Kodira C."/>
            <person name="Hannick L."/>
            <person name="Megy K."/>
            <person name="O'Leary S."/>
            <person name="Pearson M."/>
            <person name="Haas B.J."/>
            <person name="Mauceli E."/>
            <person name="Wortman J.R."/>
            <person name="Lee N.H."/>
            <person name="Guigo R."/>
            <person name="Stanke M."/>
            <person name="Alvarado L."/>
            <person name="Amedeo P."/>
            <person name="Antoine C.H."/>
            <person name="Arensburger P."/>
            <person name="Bidwell S.L."/>
            <person name="Crawford M."/>
            <person name="Camaro F."/>
            <person name="Devon K."/>
            <person name="Engels R."/>
            <person name="Hammond M."/>
            <person name="Howarth C."/>
            <person name="Koehrsen M."/>
            <person name="Lawson D."/>
            <person name="Montgomery P."/>
            <person name="Nene V."/>
            <person name="Nusbaum C."/>
            <person name="Puiu D."/>
            <person name="Romero-Severson J."/>
            <person name="Severson D.W."/>
            <person name="Shumway M."/>
            <person name="Sisk P."/>
            <person name="Stolte C."/>
            <person name="Zeng Q."/>
            <person name="Eisenstadt E."/>
            <person name="Fraser-Liggett C."/>
            <person name="Strausberg R."/>
            <person name="Galagan J."/>
            <person name="Birren B."/>
            <person name="Collins F.H."/>
        </authorList>
    </citation>
    <scope>NUCLEOTIDE SEQUENCE [LARGE SCALE GENOMIC DNA]</scope>
    <source>
        <strain evidence="3">JHB</strain>
    </source>
</reference>
<evidence type="ECO:0000313" key="4">
    <source>
        <dbReference type="EnsemblMetazoa" id="CPIJ005993-PA"/>
    </source>
</evidence>
<keyword evidence="5" id="KW-1185">Reference proteome</keyword>
<reference evidence="4" key="2">
    <citation type="submission" date="2020-05" db="UniProtKB">
        <authorList>
            <consortium name="EnsemblMetazoa"/>
        </authorList>
    </citation>
    <scope>IDENTIFICATION</scope>
    <source>
        <strain evidence="4">JHB</strain>
    </source>
</reference>
<dbReference type="Proteomes" id="UP000002320">
    <property type="component" value="Unassembled WGS sequence"/>
</dbReference>